<dbReference type="Gene3D" id="1.25.10.10">
    <property type="entry name" value="Leucine-rich Repeat Variant"/>
    <property type="match status" value="1"/>
</dbReference>
<feature type="transmembrane region" description="Helical" evidence="3">
    <location>
        <begin position="44"/>
        <end position="70"/>
    </location>
</feature>
<dbReference type="InterPro" id="IPR036259">
    <property type="entry name" value="MFS_trans_sf"/>
</dbReference>
<dbReference type="SUPFAM" id="SSF103473">
    <property type="entry name" value="MFS general substrate transporter"/>
    <property type="match status" value="1"/>
</dbReference>
<evidence type="ECO:0000256" key="3">
    <source>
        <dbReference type="SAM" id="Phobius"/>
    </source>
</evidence>
<feature type="transmembrane region" description="Helical" evidence="3">
    <location>
        <begin position="253"/>
        <end position="271"/>
    </location>
</feature>
<feature type="transmembrane region" description="Helical" evidence="3">
    <location>
        <begin position="423"/>
        <end position="444"/>
    </location>
</feature>
<dbReference type="Proteomes" id="UP001163152">
    <property type="component" value="Chromosome"/>
</dbReference>
<keyword evidence="3" id="KW-0812">Transmembrane</keyword>
<feature type="transmembrane region" description="Helical" evidence="3">
    <location>
        <begin position="76"/>
        <end position="98"/>
    </location>
</feature>
<dbReference type="EMBL" id="CP113797">
    <property type="protein sequence ID" value="WAL58061.1"/>
    <property type="molecule type" value="Genomic_DNA"/>
</dbReference>
<feature type="transmembrane region" description="Helical" evidence="3">
    <location>
        <begin position="107"/>
        <end position="126"/>
    </location>
</feature>
<feature type="transmembrane region" description="Helical" evidence="3">
    <location>
        <begin position="291"/>
        <end position="310"/>
    </location>
</feature>
<evidence type="ECO:0000256" key="2">
    <source>
        <dbReference type="ARBA" id="ARBA00022738"/>
    </source>
</evidence>
<protein>
    <submittedName>
        <fullName evidence="4">MFS transporter</fullName>
    </submittedName>
</protein>
<evidence type="ECO:0000256" key="1">
    <source>
        <dbReference type="ARBA" id="ARBA00022549"/>
    </source>
</evidence>
<keyword evidence="5" id="KW-1185">Reference proteome</keyword>
<keyword evidence="3" id="KW-0472">Membrane</keyword>
<name>A0A9E8ZGF2_9CYAN</name>
<dbReference type="SUPFAM" id="SSF48371">
    <property type="entry name" value="ARM repeat"/>
    <property type="match status" value="1"/>
</dbReference>
<dbReference type="AlphaFoldDB" id="A0A9E8ZGF2"/>
<feature type="transmembrane region" description="Helical" evidence="3">
    <location>
        <begin position="330"/>
        <end position="352"/>
    </location>
</feature>
<feature type="transmembrane region" description="Helical" evidence="3">
    <location>
        <begin position="396"/>
        <end position="417"/>
    </location>
</feature>
<evidence type="ECO:0000313" key="4">
    <source>
        <dbReference type="EMBL" id="WAL58061.1"/>
    </source>
</evidence>
<evidence type="ECO:0000313" key="5">
    <source>
        <dbReference type="Proteomes" id="UP001163152"/>
    </source>
</evidence>
<dbReference type="RefSeq" id="WP_268607457.1">
    <property type="nucleotide sequence ID" value="NZ_CP113797.1"/>
</dbReference>
<sequence>MRLIQESSAHSLTQTQVNERLIPPWVVQGLRWFNLRPEEGKRTFLMFAFYTLSSVGILWLEVSIAALFLNEYGAEWLPWVYIASAAIGTGLGIGYAWLQKVLPLHRVLVCTAGLMALPLLLFRLGLHPALMGSYTVFLMRLWLEAIYVISELNTSIAANQLFTIREIKRTYPLISSGILVADVLSGLSLPLLRGLVGLSNVILLASLMLFLGAGVLLYLTKAYRPFFPDSRYRSSNREQRFTRHRLRKPQRQYVMFVFAFFVLVQVLALLLDFQYLGQLQQSMSLETIADFLALFSAILGSFELVMQWFISGRLIERLGIFTGIAVSPVLLLGLGLLTFGGVISLLVGVILLKFVDELLRYTLVASTGPLLFQPIPEANRNRIQSVVRGIAEPVSTGAIGVGLVLTLGFLQLSHPIAQTLSKAAGFVFLAYTVLFSLLWLLTVIHLRAKYLVVLVSSSDRGQLSRFNVDLPTLKRNLIEALQRATTDEERSSCIKLLTDVDPTQANAVLAPLLSSFSPALQRQSLVAMLHFPNPVYLSHVQALVTQPTPQPISPEVLALALRYRWLSDQADVAQSEVAQLKPYLRADVEPVVRSTAAALMLRHGNSVQKAEATTVLRRMLTSKQEQNRIMGCQALGDAVYLQSLRLYIKPMLQDPSLPVRCAMLEAIAATHLEEYYPALLRGLSYPSTREAAQRSLVRLGDEVLPRLVAFAEHPHTPSGVRIYAWNTVGQIATPKAIDYLIDRLTSTNGTTQRTVLRVLLRIPHEAGVEAVLTQLGRRGIEHLILQQIQWLAHVYAGLVDLQPLQLQQFAMVEAELLWRALRDAETDAVEQIFLLMRFLYDANQIQAAAFNLQSKTRDSMARGLEILDNTIDLSSKTIILTIFDRLSDHEKLQHLAPLINYRSLKPSQRLHHLLELRHFLSDWTLACCFHLARQTGWTLTSEQILFGLCAASGFVREAALAYLQVVFPTRLRSVLPLFKTDPDRLVALQVRQMMAELRNPVHQ</sequence>
<feature type="transmembrane region" description="Helical" evidence="3">
    <location>
        <begin position="171"/>
        <end position="192"/>
    </location>
</feature>
<feature type="transmembrane region" description="Helical" evidence="3">
    <location>
        <begin position="198"/>
        <end position="219"/>
    </location>
</feature>
<organism evidence="4 5">
    <name type="scientific">Thermocoleostomius sinensis A174</name>
    <dbReference type="NCBI Taxonomy" id="2016057"/>
    <lineage>
        <taxon>Bacteria</taxon>
        <taxon>Bacillati</taxon>
        <taxon>Cyanobacteriota</taxon>
        <taxon>Cyanophyceae</taxon>
        <taxon>Oculatellales</taxon>
        <taxon>Oculatellaceae</taxon>
        <taxon>Thermocoleostomius</taxon>
    </lineage>
</organism>
<accession>A0A9E8ZGF2</accession>
<dbReference type="Pfam" id="PF13646">
    <property type="entry name" value="HEAT_2"/>
    <property type="match status" value="1"/>
</dbReference>
<dbReference type="InterPro" id="IPR016024">
    <property type="entry name" value="ARM-type_fold"/>
</dbReference>
<proteinExistence type="predicted"/>
<keyword evidence="2" id="KW-0605">Phycobilisome</keyword>
<keyword evidence="3" id="KW-1133">Transmembrane helix</keyword>
<dbReference type="InterPro" id="IPR011989">
    <property type="entry name" value="ARM-like"/>
</dbReference>
<gene>
    <name evidence="4" type="ORF">OXH18_12725</name>
</gene>
<dbReference type="GO" id="GO:0030089">
    <property type="term" value="C:phycobilisome"/>
    <property type="evidence" value="ECO:0007669"/>
    <property type="project" value="UniProtKB-KW"/>
</dbReference>
<dbReference type="KEGG" id="tsin:OXH18_12725"/>
<reference evidence="4" key="1">
    <citation type="submission" date="2022-12" db="EMBL/GenBank/DDBJ databases">
        <title>Polyphasic identification of a Novel Hot-Spring Cyanobacterium Ocullathermofonsia sinensis gen nov. sp. nov. and Genomic Insights on its Adaptations to the Thermal Habitat.</title>
        <authorList>
            <person name="Daroch M."/>
            <person name="Tang J."/>
            <person name="Jiang Y."/>
        </authorList>
    </citation>
    <scope>NUCLEOTIDE SEQUENCE</scope>
    <source>
        <strain evidence="4">PKUAC-SCTA174</strain>
    </source>
</reference>
<keyword evidence="1" id="KW-0042">Antenna complex</keyword>